<evidence type="ECO:0000313" key="2">
    <source>
        <dbReference type="Proteomes" id="UP000053512"/>
    </source>
</evidence>
<dbReference type="OrthoDB" id="9930934at2"/>
<dbReference type="STRING" id="136273.GY22_10385"/>
<dbReference type="Proteomes" id="UP000053512">
    <property type="component" value="Unassembled WGS sequence"/>
</dbReference>
<proteinExistence type="predicted"/>
<dbReference type="RefSeq" id="WP_058874975.1">
    <property type="nucleotide sequence ID" value="NZ_LQBK01000038.1"/>
</dbReference>
<dbReference type="AlphaFoldDB" id="A0A0W8I4I1"/>
<accession>A0A0W8I4I1</accession>
<comment type="caution">
    <text evidence="1">The sequence shown here is derived from an EMBL/GenBank/DDBJ whole genome shotgun (WGS) entry which is preliminary data.</text>
</comment>
<protein>
    <submittedName>
        <fullName evidence="1">Uncharacterized protein</fullName>
    </submittedName>
</protein>
<name>A0A0W8I4I1_KOCRO</name>
<organism evidence="1 2">
    <name type="scientific">Kocuria rosea subsp. polaris</name>
    <dbReference type="NCBI Taxonomy" id="136273"/>
    <lineage>
        <taxon>Bacteria</taxon>
        <taxon>Bacillati</taxon>
        <taxon>Actinomycetota</taxon>
        <taxon>Actinomycetes</taxon>
        <taxon>Micrococcales</taxon>
        <taxon>Micrococcaceae</taxon>
        <taxon>Kocuria</taxon>
    </lineage>
</organism>
<evidence type="ECO:0000313" key="1">
    <source>
        <dbReference type="EMBL" id="KUG52945.1"/>
    </source>
</evidence>
<gene>
    <name evidence="1" type="ORF">AVL61_12025</name>
</gene>
<sequence length="189" mass="19947">MSTPTWQNSEILAAAAGPQAPQVQAVFEKAADIGLDESQALRKASELHQKFVTDNAPAEVDYDALGLAAVKLAVSAAAAAGRQNSLDLVLGSWRNLSQAIATDLFLQMHRHTRPDSTPPSGDALKHAAAATATSFQMPVAHALIALAARDLIDTDGFPQDAYDFLTTPWNWAFGAAHPDDDTGETVQGS</sequence>
<reference evidence="2" key="1">
    <citation type="submission" date="2015-12" db="EMBL/GenBank/DDBJ databases">
        <authorList>
            <person name="Nair G.R."/>
            <person name="Kaur G."/>
            <person name="Mayilraj S."/>
        </authorList>
    </citation>
    <scope>NUCLEOTIDE SEQUENCE [LARGE SCALE GENOMIC DNA]</scope>
    <source>
        <strain evidence="2">CD08_4</strain>
    </source>
</reference>
<dbReference type="EMBL" id="LQBK01000038">
    <property type="protein sequence ID" value="KUG52945.1"/>
    <property type="molecule type" value="Genomic_DNA"/>
</dbReference>